<evidence type="ECO:0000313" key="2">
    <source>
        <dbReference type="EMBL" id="KAJ8704399.1"/>
    </source>
</evidence>
<feature type="region of interest" description="Disordered" evidence="1">
    <location>
        <begin position="103"/>
        <end position="122"/>
    </location>
</feature>
<organism evidence="2 3">
    <name type="scientific">Mythimna separata</name>
    <name type="common">Oriental armyworm</name>
    <name type="synonym">Pseudaletia separata</name>
    <dbReference type="NCBI Taxonomy" id="271217"/>
    <lineage>
        <taxon>Eukaryota</taxon>
        <taxon>Metazoa</taxon>
        <taxon>Ecdysozoa</taxon>
        <taxon>Arthropoda</taxon>
        <taxon>Hexapoda</taxon>
        <taxon>Insecta</taxon>
        <taxon>Pterygota</taxon>
        <taxon>Neoptera</taxon>
        <taxon>Endopterygota</taxon>
        <taxon>Lepidoptera</taxon>
        <taxon>Glossata</taxon>
        <taxon>Ditrysia</taxon>
        <taxon>Noctuoidea</taxon>
        <taxon>Noctuidae</taxon>
        <taxon>Noctuinae</taxon>
        <taxon>Hadenini</taxon>
        <taxon>Mythimna</taxon>
    </lineage>
</organism>
<sequence length="434" mass="47676">MKKKENSYFSRQNIRTCKCGFHLQDGPRELAARRVPPVHPLDAPRSRKLSEVARRATPVPAAPAPRGSEHAPEEDMSLDLSQVSDFEDTLSKYGVNKFATSTPLPTPATSATPPTGRAPPRCRASCTLSAWRRGARSSTASPAAGTPPSLILLLVRAVLTGTAELDYSSVSPEYSGQSSADLSPRTLPTRASQQTLSPRSQDLQLSRLMVSKFSLGEEIGRNQFQLFHRQLLHDRAAAVGGTWAECSDAGVPRAAAADALNGEWCAFWANNNNSLPSAPVKRFYNRCPTPYCADGVDPADWEFADVSRKRSPEDMEAINNIIRTQGLHLTPRETQNVIKCAHLLGSVLTRAMDRRVSSDDPELTSKKKTMTLPLKETSIPLEVKEEKKCETATTQTDISLPNTKSTPRIFENILRQRSRSSIDVDKIKLNNGFI</sequence>
<accession>A0AAD7Y6Q5</accession>
<proteinExistence type="predicted"/>
<evidence type="ECO:0000313" key="3">
    <source>
        <dbReference type="Proteomes" id="UP001231518"/>
    </source>
</evidence>
<feature type="region of interest" description="Disordered" evidence="1">
    <location>
        <begin position="170"/>
        <end position="200"/>
    </location>
</feature>
<comment type="caution">
    <text evidence="2">The sequence shown here is derived from an EMBL/GenBank/DDBJ whole genome shotgun (WGS) entry which is preliminary data.</text>
</comment>
<dbReference type="Proteomes" id="UP001231518">
    <property type="component" value="Chromosome 29"/>
</dbReference>
<evidence type="ECO:0000256" key="1">
    <source>
        <dbReference type="SAM" id="MobiDB-lite"/>
    </source>
</evidence>
<protein>
    <submittedName>
        <fullName evidence="2">Uncharacterized protein</fullName>
    </submittedName>
</protein>
<feature type="compositionally biased region" description="Low complexity" evidence="1">
    <location>
        <begin position="103"/>
        <end position="121"/>
    </location>
</feature>
<dbReference type="AlphaFoldDB" id="A0AAD7Y6Q5"/>
<feature type="compositionally biased region" description="Basic and acidic residues" evidence="1">
    <location>
        <begin position="42"/>
        <end position="54"/>
    </location>
</feature>
<feature type="compositionally biased region" description="Polar residues" evidence="1">
    <location>
        <begin position="170"/>
        <end position="181"/>
    </location>
</feature>
<reference evidence="2" key="1">
    <citation type="submission" date="2023-03" db="EMBL/GenBank/DDBJ databases">
        <title>Chromosome-level genomes of two armyworms, Mythimna separata and Mythimna loreyi, provide insights into the biosynthesis and reception of sex pheromones.</title>
        <authorList>
            <person name="Zhao H."/>
        </authorList>
    </citation>
    <scope>NUCLEOTIDE SEQUENCE</scope>
    <source>
        <strain evidence="2">BeijingLab</strain>
        <tissue evidence="2">Pupa</tissue>
    </source>
</reference>
<dbReference type="EMBL" id="JARGEI010000031">
    <property type="protein sequence ID" value="KAJ8704399.1"/>
    <property type="molecule type" value="Genomic_DNA"/>
</dbReference>
<name>A0AAD7Y6Q5_MYTSE</name>
<keyword evidence="3" id="KW-1185">Reference proteome</keyword>
<gene>
    <name evidence="2" type="ORF">PYW07_011587</name>
</gene>
<feature type="compositionally biased region" description="Polar residues" evidence="1">
    <location>
        <begin position="189"/>
        <end position="200"/>
    </location>
</feature>
<feature type="region of interest" description="Disordered" evidence="1">
    <location>
        <begin position="31"/>
        <end position="76"/>
    </location>
</feature>